<dbReference type="eggNOG" id="KOG1795">
    <property type="taxonomic scope" value="Eukaryota"/>
</dbReference>
<dbReference type="Gene3D" id="3.90.1570.40">
    <property type="match status" value="1"/>
</dbReference>
<dbReference type="GO" id="GO:0000244">
    <property type="term" value="P:spliceosomal tri-snRNP complex assembly"/>
    <property type="evidence" value="ECO:0007669"/>
    <property type="project" value="TreeGrafter"/>
</dbReference>
<feature type="domain" description="Pre-mRNA-processing-splicing factor 8 U6-snRNA-binding" evidence="1">
    <location>
        <begin position="8"/>
        <end position="166"/>
    </location>
</feature>
<evidence type="ECO:0000259" key="1">
    <source>
        <dbReference type="Pfam" id="PF10596"/>
    </source>
</evidence>
<organism evidence="2 3">
    <name type="scientific">Pseudozyma flocculosa PF-1</name>
    <dbReference type="NCBI Taxonomy" id="1277687"/>
    <lineage>
        <taxon>Eukaryota</taxon>
        <taxon>Fungi</taxon>
        <taxon>Dikarya</taxon>
        <taxon>Basidiomycota</taxon>
        <taxon>Ustilaginomycotina</taxon>
        <taxon>Ustilaginomycetes</taxon>
        <taxon>Ustilaginales</taxon>
        <taxon>Ustilaginaceae</taxon>
        <taxon>Pseudozyma</taxon>
    </lineage>
</organism>
<dbReference type="GO" id="GO:0005682">
    <property type="term" value="C:U5 snRNP"/>
    <property type="evidence" value="ECO:0007669"/>
    <property type="project" value="TreeGrafter"/>
</dbReference>
<dbReference type="GO" id="GO:0097157">
    <property type="term" value="F:pre-mRNA intronic binding"/>
    <property type="evidence" value="ECO:0007669"/>
    <property type="project" value="TreeGrafter"/>
</dbReference>
<dbReference type="GO" id="GO:0030623">
    <property type="term" value="F:U5 snRNA binding"/>
    <property type="evidence" value="ECO:0007669"/>
    <property type="project" value="TreeGrafter"/>
</dbReference>
<evidence type="ECO:0000313" key="2">
    <source>
        <dbReference type="EMBL" id="EPQ28315.1"/>
    </source>
</evidence>
<evidence type="ECO:0000313" key="3">
    <source>
        <dbReference type="Proteomes" id="UP000053664"/>
    </source>
</evidence>
<protein>
    <recommendedName>
        <fullName evidence="1">Pre-mRNA-processing-splicing factor 8 U6-snRNA-binding domain-containing protein</fullName>
    </recommendedName>
</protein>
<dbReference type="GO" id="GO:0030619">
    <property type="term" value="F:U1 snRNA binding"/>
    <property type="evidence" value="ECO:0007669"/>
    <property type="project" value="TreeGrafter"/>
</dbReference>
<dbReference type="PANTHER" id="PTHR11140">
    <property type="entry name" value="PRE-MRNA SPLICING FACTOR PRP8"/>
    <property type="match status" value="1"/>
</dbReference>
<dbReference type="RefSeq" id="XP_007879857.1">
    <property type="nucleotide sequence ID" value="XM_007881666.1"/>
</dbReference>
<reference evidence="2 3" key="1">
    <citation type="journal article" date="2013" name="Plant Cell">
        <title>The transition from a phytopathogenic smut ancestor to an anamorphic biocontrol agent deciphered by comparative whole-genome analysis.</title>
        <authorList>
            <person name="Lefebvre F."/>
            <person name="Joly D.L."/>
            <person name="Labbe C."/>
            <person name="Teichmann B."/>
            <person name="Linning R."/>
            <person name="Belzile F."/>
            <person name="Bakkeren G."/>
            <person name="Belanger R.R."/>
        </authorList>
    </citation>
    <scope>NUCLEOTIDE SEQUENCE [LARGE SCALE GENOMIC DNA]</scope>
    <source>
        <strain evidence="2 3">PF-1</strain>
    </source>
</reference>
<dbReference type="PANTHER" id="PTHR11140:SF0">
    <property type="entry name" value="PRE-MRNA-PROCESSING-SPLICING FACTOR 8"/>
    <property type="match status" value="1"/>
</dbReference>
<dbReference type="AlphaFoldDB" id="A0A061H8H2"/>
<dbReference type="EMBL" id="KE361635">
    <property type="protein sequence ID" value="EPQ28315.1"/>
    <property type="molecule type" value="Genomic_DNA"/>
</dbReference>
<dbReference type="HOGENOM" id="CLU_544142_0_0_1"/>
<dbReference type="GO" id="GO:0030620">
    <property type="term" value="F:U2 snRNA binding"/>
    <property type="evidence" value="ECO:0007669"/>
    <property type="project" value="TreeGrafter"/>
</dbReference>
<dbReference type="GO" id="GO:0071013">
    <property type="term" value="C:catalytic step 2 spliceosome"/>
    <property type="evidence" value="ECO:0007669"/>
    <property type="project" value="TreeGrafter"/>
</dbReference>
<name>A0A061H8H2_9BASI</name>
<dbReference type="KEGG" id="pfp:PFL1_04142"/>
<dbReference type="FunFam" id="3.90.1570.40:FF:000001">
    <property type="entry name" value="Pre-mRNA-processing-splicing factor 8"/>
    <property type="match status" value="1"/>
</dbReference>
<accession>A0A061H8H2</accession>
<sequence length="501" mass="57677">MWRVRQEFKRYQVAKSQPFARTDQRHDGELHNLNQLRTDTVAALGGVETILEHSLFAATAHPTWEGLFWERSSSFQESMQHKRLTNAQRSGLSQIPNRRFTLWWSPTLNRSSVYIGFQVQLDLCGVLMSGKMPSLKISYIQLFRAHLWQRSHKSVVVDLCQVFDQELEALSIETVQKETIHPRKSYRMTASLSDILLFASYKWPMSRPSLLTDARDVLDGSSGNKWWVDVQLRWGDYDSHDIERYCRAKFLDYTSDNTSIYPSATGTLIGIDLAYNIHSAYGIWFPGTQSGELPSGVSDDCQILYLLVAMSNMKIFIRYFCIVYKELTEVDLALKHQEILFKSDLEDEHKRARLLAIEWVMWWRDSVFDPNGCMASSLVGYGCRRPTVAGCLKYAWVDGRVLWLKVTMVDCLFCLKHLELCHTIVSDDERPDECCVADSTGVSDPTFDVKKTGLSTDPEPAFDDPAHCQPIFGWSLLEVKQYVRRLRRRKEQAILARGPDL</sequence>
<proteinExistence type="predicted"/>
<dbReference type="GeneID" id="19318249"/>
<dbReference type="InterPro" id="IPR019580">
    <property type="entry name" value="Prp8_U6-snRNA-bd"/>
</dbReference>
<dbReference type="GO" id="GO:0017070">
    <property type="term" value="F:U6 snRNA binding"/>
    <property type="evidence" value="ECO:0007669"/>
    <property type="project" value="InterPro"/>
</dbReference>
<dbReference type="Pfam" id="PF10596">
    <property type="entry name" value="U6-snRNA_bdg"/>
    <property type="match status" value="1"/>
</dbReference>
<dbReference type="Proteomes" id="UP000053664">
    <property type="component" value="Unassembled WGS sequence"/>
</dbReference>
<dbReference type="InterPro" id="IPR027652">
    <property type="entry name" value="PRP8"/>
</dbReference>
<gene>
    <name evidence="2" type="ORF">PFL1_04142</name>
</gene>